<sequence length="280" mass="31281">MDMIQSLIACMPFFRDTIRQDVTLSIIDREKFLYFSAGESLKQLEFKAGDPLLEPNRNFADLKGGTDKQFDHYPKELFGVPFDVAYLPIKNEQGEVIAIFNLLYSMDDQDQLQQLMNATENLTNQLIDSVQHVAAHSEELSATTEEIRNNSKQAVQKSGNVTQVASFIREISEQTNLLGLNAAIEAARVGEAGAGFGVVAKEIRKLSVDTKEATTRIEESLLSVRQSIQGMENELGEITASSQEQAELVNNFMSTIEQLNATNQQLKKFVHKLITFDGKQ</sequence>
<dbReference type="GO" id="GO:0016020">
    <property type="term" value="C:membrane"/>
    <property type="evidence" value="ECO:0007669"/>
    <property type="project" value="InterPro"/>
</dbReference>
<reference evidence="4 6" key="1">
    <citation type="submission" date="2018-05" db="EMBL/GenBank/DDBJ databases">
        <title>Freshwater and sediment microbial communities from various areas in North America, analyzing microbe dynamics in response to fracking.</title>
        <authorList>
            <person name="Lamendella R."/>
        </authorList>
    </citation>
    <scope>NUCLEOTIDE SEQUENCE [LARGE SCALE GENOMIC DNA]</scope>
    <source>
        <strain evidence="4 6">DB-3</strain>
        <strain evidence="5 7">NG-13</strain>
    </source>
</reference>
<evidence type="ECO:0000313" key="5">
    <source>
        <dbReference type="EMBL" id="RAI99063.1"/>
    </source>
</evidence>
<accession>A0A855XQR4</accession>
<proteinExistence type="predicted"/>
<keyword evidence="1 2" id="KW-0807">Transducer</keyword>
<dbReference type="PANTHER" id="PTHR32089:SF112">
    <property type="entry name" value="LYSOZYME-LIKE PROTEIN-RELATED"/>
    <property type="match status" value="1"/>
</dbReference>
<dbReference type="Proteomes" id="UP000247078">
    <property type="component" value="Unassembled WGS sequence"/>
</dbReference>
<name>A0A855XQR4_9BACL</name>
<gene>
    <name evidence="5" type="ORF">DET54_103202</name>
    <name evidence="4" type="ORF">DET56_10951</name>
</gene>
<protein>
    <submittedName>
        <fullName evidence="4">Methyl-accepting chemotaxis protein (MCP) signaling protein</fullName>
    </submittedName>
</protein>
<dbReference type="RefSeq" id="WP_110000647.1">
    <property type="nucleotide sequence ID" value="NZ_QGTZ01000009.1"/>
</dbReference>
<dbReference type="SUPFAM" id="SSF58104">
    <property type="entry name" value="Methyl-accepting chemotaxis protein (MCP) signaling domain"/>
    <property type="match status" value="1"/>
</dbReference>
<comment type="caution">
    <text evidence="4">The sequence shown here is derived from an EMBL/GenBank/DDBJ whole genome shotgun (WGS) entry which is preliminary data.</text>
</comment>
<dbReference type="GO" id="GO:0007165">
    <property type="term" value="P:signal transduction"/>
    <property type="evidence" value="ECO:0007669"/>
    <property type="project" value="UniProtKB-KW"/>
</dbReference>
<dbReference type="PROSITE" id="PS50111">
    <property type="entry name" value="CHEMOTAXIS_TRANSDUC_2"/>
    <property type="match status" value="1"/>
</dbReference>
<dbReference type="PANTHER" id="PTHR32089">
    <property type="entry name" value="METHYL-ACCEPTING CHEMOTAXIS PROTEIN MCPB"/>
    <property type="match status" value="1"/>
</dbReference>
<dbReference type="Pfam" id="PF00015">
    <property type="entry name" value="MCPsignal"/>
    <property type="match status" value="1"/>
</dbReference>
<dbReference type="Proteomes" id="UP000248827">
    <property type="component" value="Unassembled WGS sequence"/>
</dbReference>
<dbReference type="SMART" id="SM00283">
    <property type="entry name" value="MA"/>
    <property type="match status" value="1"/>
</dbReference>
<dbReference type="InterPro" id="IPR004089">
    <property type="entry name" value="MCPsignal_dom"/>
</dbReference>
<evidence type="ECO:0000259" key="3">
    <source>
        <dbReference type="PROSITE" id="PS50111"/>
    </source>
</evidence>
<keyword evidence="7" id="KW-1185">Reference proteome</keyword>
<dbReference type="EMBL" id="QGTZ01000009">
    <property type="protein sequence ID" value="PWW37167.1"/>
    <property type="molecule type" value="Genomic_DNA"/>
</dbReference>
<organism evidence="4 6">
    <name type="scientific">Paenibacillus pabuli</name>
    <dbReference type="NCBI Taxonomy" id="1472"/>
    <lineage>
        <taxon>Bacteria</taxon>
        <taxon>Bacillati</taxon>
        <taxon>Bacillota</taxon>
        <taxon>Bacilli</taxon>
        <taxon>Bacillales</taxon>
        <taxon>Paenibacillaceae</taxon>
        <taxon>Paenibacillus</taxon>
    </lineage>
</organism>
<evidence type="ECO:0000256" key="1">
    <source>
        <dbReference type="ARBA" id="ARBA00023224"/>
    </source>
</evidence>
<evidence type="ECO:0000313" key="7">
    <source>
        <dbReference type="Proteomes" id="UP000248827"/>
    </source>
</evidence>
<dbReference type="Gene3D" id="1.10.287.950">
    <property type="entry name" value="Methyl-accepting chemotaxis protein"/>
    <property type="match status" value="1"/>
</dbReference>
<dbReference type="EMBL" id="QLLI01000003">
    <property type="protein sequence ID" value="RAI99063.1"/>
    <property type="molecule type" value="Genomic_DNA"/>
</dbReference>
<dbReference type="OrthoDB" id="9807021at2"/>
<feature type="domain" description="Methyl-accepting transducer" evidence="3">
    <location>
        <begin position="128"/>
        <end position="280"/>
    </location>
</feature>
<evidence type="ECO:0000313" key="4">
    <source>
        <dbReference type="EMBL" id="PWW37167.1"/>
    </source>
</evidence>
<evidence type="ECO:0000256" key="2">
    <source>
        <dbReference type="PROSITE-ProRule" id="PRU00284"/>
    </source>
</evidence>
<evidence type="ECO:0000313" key="6">
    <source>
        <dbReference type="Proteomes" id="UP000247078"/>
    </source>
</evidence>
<dbReference type="AlphaFoldDB" id="A0A855XQR4"/>